<dbReference type="SUPFAM" id="SSF55785">
    <property type="entry name" value="PYP-like sensor domain (PAS domain)"/>
    <property type="match status" value="2"/>
</dbReference>
<name>A0A8S4QQQ0_9NEOP</name>
<keyword evidence="5" id="KW-0539">Nucleus</keyword>
<gene>
    <name evidence="9" type="primary">jg23957</name>
    <name evidence="9" type="ORF">PAEG_LOCUS5081</name>
</gene>
<feature type="region of interest" description="Disordered" evidence="7">
    <location>
        <begin position="1"/>
        <end position="31"/>
    </location>
</feature>
<proteinExistence type="predicted"/>
<evidence type="ECO:0000259" key="8">
    <source>
        <dbReference type="PROSITE" id="PS50112"/>
    </source>
</evidence>
<dbReference type="GO" id="GO:0005737">
    <property type="term" value="C:cytoplasm"/>
    <property type="evidence" value="ECO:0007669"/>
    <property type="project" value="TreeGrafter"/>
</dbReference>
<evidence type="ECO:0000256" key="4">
    <source>
        <dbReference type="ARBA" id="ARBA00023108"/>
    </source>
</evidence>
<dbReference type="EMBL" id="CAKXAJ010017790">
    <property type="protein sequence ID" value="CAH2217163.1"/>
    <property type="molecule type" value="Genomic_DNA"/>
</dbReference>
<dbReference type="PROSITE" id="PS50112">
    <property type="entry name" value="PAS"/>
    <property type="match status" value="1"/>
</dbReference>
<dbReference type="SMART" id="SM00091">
    <property type="entry name" value="PAS"/>
    <property type="match status" value="2"/>
</dbReference>
<reference evidence="9" key="1">
    <citation type="submission" date="2022-03" db="EMBL/GenBank/DDBJ databases">
        <authorList>
            <person name="Lindestad O."/>
        </authorList>
    </citation>
    <scope>NUCLEOTIDE SEQUENCE</scope>
</reference>
<evidence type="ECO:0000313" key="10">
    <source>
        <dbReference type="Proteomes" id="UP000838756"/>
    </source>
</evidence>
<dbReference type="GO" id="GO:0043153">
    <property type="term" value="P:entrainment of circadian clock by photoperiod"/>
    <property type="evidence" value="ECO:0007669"/>
    <property type="project" value="TreeGrafter"/>
</dbReference>
<dbReference type="OrthoDB" id="7788983at2759"/>
<evidence type="ECO:0000313" key="9">
    <source>
        <dbReference type="EMBL" id="CAH2217163.1"/>
    </source>
</evidence>
<dbReference type="InterPro" id="IPR000014">
    <property type="entry name" value="PAS"/>
</dbReference>
<dbReference type="InterPro" id="IPR050760">
    <property type="entry name" value="Period_circadian_regulator"/>
</dbReference>
<keyword evidence="10" id="KW-1185">Reference proteome</keyword>
<protein>
    <recommendedName>
        <fullName evidence="6">Period circadian protein</fullName>
    </recommendedName>
</protein>
<sequence>MPNHGLALKENKPEKMDISDRSSGKDELSCPNSPVGTIQYVSSLPNQNNEGFSCVISLQDGVVMYTTPSITASLGYPKDLWMERSFIDFVHQRDRKTFASQITSGLLAPKSTSGEQPQVPLGETVSTMVCRLRRYNGLNKSFTIKEKIISYSPFQLSFSFKSMTEEDKEVMYLVINAKPFFSAFRTPNEVVTDPLPFVIRHTPNGKINFIDVQSVPYLGYLPQDIMEEDALQLYYPNDLLYLREMYETVVKEGTVGRSKPYRMIAQNGDYLKLETEWTSFTNPWSKKIEFVIGKHYVIEGPKNPDVFQTPDNSKAKLCNEEAAKAQAIRESMIRIMNEVLTKTAELAKQQMAKRCEELAIFMESLFEKKPKAEEELRVDVHEPDHSFYDSVMLGGVSPHHDHNDSMTNKDTPLTYKQLNYNDNLQRFFECHETYTEEDKKALSMRENAIIFEMEVPDAEFGKSASTVGGFEDMATSSDSSVVAPTTISSSCGYPTFRLTESLLNKHNVEMEKELVKTQHEVRAGLNKNEKERSESRQKMKEHIARCNAAYEPTNAALTDDNE</sequence>
<feature type="compositionally biased region" description="Basic and acidic residues" evidence="7">
    <location>
        <begin position="7"/>
        <end position="28"/>
    </location>
</feature>
<organism evidence="9 10">
    <name type="scientific">Pararge aegeria aegeria</name>
    <dbReference type="NCBI Taxonomy" id="348720"/>
    <lineage>
        <taxon>Eukaryota</taxon>
        <taxon>Metazoa</taxon>
        <taxon>Ecdysozoa</taxon>
        <taxon>Arthropoda</taxon>
        <taxon>Hexapoda</taxon>
        <taxon>Insecta</taxon>
        <taxon>Pterygota</taxon>
        <taxon>Neoptera</taxon>
        <taxon>Endopterygota</taxon>
        <taxon>Lepidoptera</taxon>
        <taxon>Glossata</taxon>
        <taxon>Ditrysia</taxon>
        <taxon>Papilionoidea</taxon>
        <taxon>Nymphalidae</taxon>
        <taxon>Satyrinae</taxon>
        <taxon>Satyrini</taxon>
        <taxon>Parargina</taxon>
        <taxon>Pararge</taxon>
    </lineage>
</organism>
<dbReference type="AlphaFoldDB" id="A0A8S4QQQ0"/>
<evidence type="ECO:0000256" key="7">
    <source>
        <dbReference type="SAM" id="MobiDB-lite"/>
    </source>
</evidence>
<comment type="caution">
    <text evidence="9">The sequence shown here is derived from an EMBL/GenBank/DDBJ whole genome shotgun (WGS) entry which is preliminary data.</text>
</comment>
<dbReference type="GO" id="GO:0005634">
    <property type="term" value="C:nucleus"/>
    <property type="evidence" value="ECO:0007669"/>
    <property type="project" value="UniProtKB-SubCell"/>
</dbReference>
<dbReference type="Gene3D" id="3.30.450.20">
    <property type="entry name" value="PAS domain"/>
    <property type="match status" value="2"/>
</dbReference>
<dbReference type="GO" id="GO:0001222">
    <property type="term" value="F:transcription corepressor binding"/>
    <property type="evidence" value="ECO:0007669"/>
    <property type="project" value="TreeGrafter"/>
</dbReference>
<evidence type="ECO:0000256" key="2">
    <source>
        <dbReference type="ARBA" id="ARBA00022553"/>
    </source>
</evidence>
<feature type="domain" description="PAS" evidence="8">
    <location>
        <begin position="204"/>
        <end position="253"/>
    </location>
</feature>
<accession>A0A8S4QQQ0</accession>
<comment type="subcellular location">
    <subcellularLocation>
        <location evidence="1">Nucleus</location>
    </subcellularLocation>
</comment>
<keyword evidence="4" id="KW-0090">Biological rhythms</keyword>
<dbReference type="GO" id="GO:0032922">
    <property type="term" value="P:circadian regulation of gene expression"/>
    <property type="evidence" value="ECO:0007669"/>
    <property type="project" value="TreeGrafter"/>
</dbReference>
<dbReference type="InterPro" id="IPR035965">
    <property type="entry name" value="PAS-like_dom_sf"/>
</dbReference>
<dbReference type="Proteomes" id="UP000838756">
    <property type="component" value="Unassembled WGS sequence"/>
</dbReference>
<dbReference type="Pfam" id="PF14598">
    <property type="entry name" value="PAS_11"/>
    <property type="match status" value="1"/>
</dbReference>
<dbReference type="GO" id="GO:0000976">
    <property type="term" value="F:transcription cis-regulatory region binding"/>
    <property type="evidence" value="ECO:0007669"/>
    <property type="project" value="TreeGrafter"/>
</dbReference>
<keyword evidence="2" id="KW-0597">Phosphoprotein</keyword>
<evidence type="ECO:0000256" key="1">
    <source>
        <dbReference type="ARBA" id="ARBA00004123"/>
    </source>
</evidence>
<dbReference type="GO" id="GO:0000122">
    <property type="term" value="P:negative regulation of transcription by RNA polymerase II"/>
    <property type="evidence" value="ECO:0007669"/>
    <property type="project" value="TreeGrafter"/>
</dbReference>
<feature type="non-terminal residue" evidence="9">
    <location>
        <position position="1"/>
    </location>
</feature>
<keyword evidence="3" id="KW-0677">Repeat</keyword>
<dbReference type="PANTHER" id="PTHR11269:SF16">
    <property type="entry name" value="PERIOD CIRCADIAN PROTEIN"/>
    <property type="match status" value="1"/>
</dbReference>
<evidence type="ECO:0000256" key="3">
    <source>
        <dbReference type="ARBA" id="ARBA00022737"/>
    </source>
</evidence>
<evidence type="ECO:0000256" key="5">
    <source>
        <dbReference type="ARBA" id="ARBA00023242"/>
    </source>
</evidence>
<dbReference type="PANTHER" id="PTHR11269">
    <property type="entry name" value="PERIOD CIRCADIAN PROTEIN"/>
    <property type="match status" value="1"/>
</dbReference>
<evidence type="ECO:0000256" key="6">
    <source>
        <dbReference type="ARBA" id="ARBA00040849"/>
    </source>
</evidence>
<dbReference type="Gene3D" id="1.20.5.770">
    <property type="entry name" value="Single helix bin"/>
    <property type="match status" value="1"/>
</dbReference>
<dbReference type="CDD" id="cd00130">
    <property type="entry name" value="PAS"/>
    <property type="match status" value="2"/>
</dbReference>